<dbReference type="Proteomes" id="UP000596660">
    <property type="component" value="Unplaced"/>
</dbReference>
<evidence type="ECO:0000313" key="8">
    <source>
        <dbReference type="Proteomes" id="UP000596660"/>
    </source>
</evidence>
<feature type="domain" description="Protein kinase" evidence="6">
    <location>
        <begin position="24"/>
        <end position="245"/>
    </location>
</feature>
<accession>A0A803MTB1</accession>
<dbReference type="InterPro" id="IPR000719">
    <property type="entry name" value="Prot_kinase_dom"/>
</dbReference>
<evidence type="ECO:0000313" key="7">
    <source>
        <dbReference type="EnsemblPlants" id="AUR62034902-RA:cds"/>
    </source>
</evidence>
<proteinExistence type="predicted"/>
<dbReference type="Pfam" id="PF00069">
    <property type="entry name" value="Pkinase"/>
    <property type="match status" value="1"/>
</dbReference>
<keyword evidence="3" id="KW-0808">Transferase</keyword>
<dbReference type="EC" id="2.7.11.1" evidence="1"/>
<dbReference type="Gene3D" id="1.10.510.10">
    <property type="entry name" value="Transferase(Phosphotransferase) domain 1"/>
    <property type="match status" value="1"/>
</dbReference>
<dbReference type="Gene3D" id="3.30.200.20">
    <property type="entry name" value="Phosphorylase Kinase, domain 1"/>
    <property type="match status" value="1"/>
</dbReference>
<dbReference type="InterPro" id="IPR011009">
    <property type="entry name" value="Kinase-like_dom_sf"/>
</dbReference>
<protein>
    <recommendedName>
        <fullName evidence="1">non-specific serine/threonine protein kinase</fullName>
        <ecNumber evidence="1">2.7.11.1</ecNumber>
    </recommendedName>
</protein>
<dbReference type="InterPro" id="IPR050588">
    <property type="entry name" value="WNK_Ser-Thr_kinase"/>
</dbReference>
<sequence>MAIIGSIGVNGLEVVETDSTGRYTRCGEIIGKVDSKTIYKGFDEIEGIEIAWHKTVLTDDIFDNISYLKSVKAEPSLLKSLDHENIIKCYDYWINTESINMITELYTSGSLKDYFETHVHFDIEAIKDFARQILEGNIYVDGSTGRIMIANFGVAMFLEKQYYPVQLVDIYGFGMCFLQMLTGESPYNECCGDVNERSQRIKSGVMPESLSKVTDLQVRHLIEKCLVPTACERPSAVELLNDPLLAPETFTRSKPRLRNSTSITNAIRKFILKFDGEILGTDAGRVAYVEELNGTHRVIG</sequence>
<dbReference type="Gramene" id="AUR62034902-RA">
    <property type="protein sequence ID" value="AUR62034902-RA:cds"/>
    <property type="gene ID" value="AUR62034902"/>
</dbReference>
<organism evidence="7 8">
    <name type="scientific">Chenopodium quinoa</name>
    <name type="common">Quinoa</name>
    <dbReference type="NCBI Taxonomy" id="63459"/>
    <lineage>
        <taxon>Eukaryota</taxon>
        <taxon>Viridiplantae</taxon>
        <taxon>Streptophyta</taxon>
        <taxon>Embryophyta</taxon>
        <taxon>Tracheophyta</taxon>
        <taxon>Spermatophyta</taxon>
        <taxon>Magnoliopsida</taxon>
        <taxon>eudicotyledons</taxon>
        <taxon>Gunneridae</taxon>
        <taxon>Pentapetalae</taxon>
        <taxon>Caryophyllales</taxon>
        <taxon>Chenopodiaceae</taxon>
        <taxon>Chenopodioideae</taxon>
        <taxon>Atripliceae</taxon>
        <taxon>Chenopodium</taxon>
    </lineage>
</organism>
<dbReference type="GO" id="GO:0005524">
    <property type="term" value="F:ATP binding"/>
    <property type="evidence" value="ECO:0007669"/>
    <property type="project" value="InterPro"/>
</dbReference>
<dbReference type="AlphaFoldDB" id="A0A803MTB1"/>
<comment type="catalytic activity">
    <reaction evidence="4">
        <text>L-threonyl-[protein] + ATP = O-phospho-L-threonyl-[protein] + ADP + H(+)</text>
        <dbReference type="Rhea" id="RHEA:46608"/>
        <dbReference type="Rhea" id="RHEA-COMP:11060"/>
        <dbReference type="Rhea" id="RHEA-COMP:11605"/>
        <dbReference type="ChEBI" id="CHEBI:15378"/>
        <dbReference type="ChEBI" id="CHEBI:30013"/>
        <dbReference type="ChEBI" id="CHEBI:30616"/>
        <dbReference type="ChEBI" id="CHEBI:61977"/>
        <dbReference type="ChEBI" id="CHEBI:456216"/>
        <dbReference type="EC" id="2.7.11.1"/>
    </reaction>
</comment>
<reference evidence="7" key="2">
    <citation type="submission" date="2021-03" db="UniProtKB">
        <authorList>
            <consortium name="EnsemblPlants"/>
        </authorList>
    </citation>
    <scope>IDENTIFICATION</scope>
</reference>
<keyword evidence="2" id="KW-0723">Serine/threonine-protein kinase</keyword>
<keyword evidence="3" id="KW-0418">Kinase</keyword>
<dbReference type="EnsemblPlants" id="AUR62034902-RA">
    <property type="protein sequence ID" value="AUR62034902-RA:cds"/>
    <property type="gene ID" value="AUR62034902"/>
</dbReference>
<evidence type="ECO:0000259" key="6">
    <source>
        <dbReference type="PROSITE" id="PS50011"/>
    </source>
</evidence>
<keyword evidence="8" id="KW-1185">Reference proteome</keyword>
<evidence type="ECO:0000256" key="5">
    <source>
        <dbReference type="ARBA" id="ARBA00048679"/>
    </source>
</evidence>
<dbReference type="PANTHER" id="PTHR13902">
    <property type="entry name" value="SERINE/THREONINE-PROTEIN KINASE WNK WITH NO LYSINE -RELATED"/>
    <property type="match status" value="1"/>
</dbReference>
<evidence type="ECO:0000256" key="4">
    <source>
        <dbReference type="ARBA" id="ARBA00047899"/>
    </source>
</evidence>
<dbReference type="PROSITE" id="PS50011">
    <property type="entry name" value="PROTEIN_KINASE_DOM"/>
    <property type="match status" value="1"/>
</dbReference>
<evidence type="ECO:0000256" key="3">
    <source>
        <dbReference type="ARBA" id="ARBA00022777"/>
    </source>
</evidence>
<evidence type="ECO:0000256" key="1">
    <source>
        <dbReference type="ARBA" id="ARBA00012513"/>
    </source>
</evidence>
<dbReference type="SUPFAM" id="SSF56112">
    <property type="entry name" value="Protein kinase-like (PK-like)"/>
    <property type="match status" value="1"/>
</dbReference>
<name>A0A803MTB1_CHEQI</name>
<evidence type="ECO:0000256" key="2">
    <source>
        <dbReference type="ARBA" id="ARBA00022527"/>
    </source>
</evidence>
<comment type="catalytic activity">
    <reaction evidence="5">
        <text>L-seryl-[protein] + ATP = O-phospho-L-seryl-[protein] + ADP + H(+)</text>
        <dbReference type="Rhea" id="RHEA:17989"/>
        <dbReference type="Rhea" id="RHEA-COMP:9863"/>
        <dbReference type="Rhea" id="RHEA-COMP:11604"/>
        <dbReference type="ChEBI" id="CHEBI:15378"/>
        <dbReference type="ChEBI" id="CHEBI:29999"/>
        <dbReference type="ChEBI" id="CHEBI:30616"/>
        <dbReference type="ChEBI" id="CHEBI:83421"/>
        <dbReference type="ChEBI" id="CHEBI:456216"/>
        <dbReference type="EC" id="2.7.11.1"/>
    </reaction>
</comment>
<reference evidence="7" key="1">
    <citation type="journal article" date="2017" name="Nature">
        <title>The genome of Chenopodium quinoa.</title>
        <authorList>
            <person name="Jarvis D.E."/>
            <person name="Ho Y.S."/>
            <person name="Lightfoot D.J."/>
            <person name="Schmoeckel S.M."/>
            <person name="Li B."/>
            <person name="Borm T.J.A."/>
            <person name="Ohyanagi H."/>
            <person name="Mineta K."/>
            <person name="Michell C.T."/>
            <person name="Saber N."/>
            <person name="Kharbatia N.M."/>
            <person name="Rupper R.R."/>
            <person name="Sharp A.R."/>
            <person name="Dally N."/>
            <person name="Boughton B.A."/>
            <person name="Woo Y.H."/>
            <person name="Gao G."/>
            <person name="Schijlen E.G.W.M."/>
            <person name="Guo X."/>
            <person name="Momin A.A."/>
            <person name="Negrao S."/>
            <person name="Al-Babili S."/>
            <person name="Gehring C."/>
            <person name="Roessner U."/>
            <person name="Jung C."/>
            <person name="Murphy K."/>
            <person name="Arold S.T."/>
            <person name="Gojobori T."/>
            <person name="van der Linden C.G."/>
            <person name="van Loo E.N."/>
            <person name="Jellen E.N."/>
            <person name="Maughan P.J."/>
            <person name="Tester M."/>
        </authorList>
    </citation>
    <scope>NUCLEOTIDE SEQUENCE [LARGE SCALE GENOMIC DNA]</scope>
    <source>
        <strain evidence="7">cv. PI 614886</strain>
    </source>
</reference>
<dbReference type="GO" id="GO:0004674">
    <property type="term" value="F:protein serine/threonine kinase activity"/>
    <property type="evidence" value="ECO:0007669"/>
    <property type="project" value="UniProtKB-KW"/>
</dbReference>